<reference evidence="15 17" key="2">
    <citation type="submission" date="2017-03" db="EMBL/GenBank/DDBJ databases">
        <title>Complete sequence of Clostridium formicaceticum DSM 92.</title>
        <authorList>
            <person name="Poehlein A."/>
            <person name="Karl M."/>
            <person name="Bengelsdorf F.R."/>
            <person name="Duerre P."/>
            <person name="Daniel R."/>
        </authorList>
    </citation>
    <scope>NUCLEOTIDE SEQUENCE [LARGE SCALE GENOMIC DNA]</scope>
    <source>
        <strain evidence="15 17">DSM 92</strain>
    </source>
</reference>
<dbReference type="PANTHER" id="PTHR12358:SF106">
    <property type="entry name" value="LIPID KINASE YEGS"/>
    <property type="match status" value="1"/>
</dbReference>
<evidence type="ECO:0000313" key="17">
    <source>
        <dbReference type="Proteomes" id="UP000192478"/>
    </source>
</evidence>
<dbReference type="InterPro" id="IPR045540">
    <property type="entry name" value="YegS/DAGK_C"/>
</dbReference>
<evidence type="ECO:0000256" key="9">
    <source>
        <dbReference type="ARBA" id="ARBA00022842"/>
    </source>
</evidence>
<dbReference type="Proteomes" id="UP000192478">
    <property type="component" value="Chromosome"/>
</dbReference>
<dbReference type="GO" id="GO:0005524">
    <property type="term" value="F:ATP binding"/>
    <property type="evidence" value="ECO:0007669"/>
    <property type="project" value="UniProtKB-KW"/>
</dbReference>
<evidence type="ECO:0000256" key="7">
    <source>
        <dbReference type="ARBA" id="ARBA00022777"/>
    </source>
</evidence>
<evidence type="ECO:0000256" key="8">
    <source>
        <dbReference type="ARBA" id="ARBA00022840"/>
    </source>
</evidence>
<evidence type="ECO:0000256" key="10">
    <source>
        <dbReference type="ARBA" id="ARBA00023098"/>
    </source>
</evidence>
<keyword evidence="9" id="KW-0460">Magnesium</keyword>
<proteinExistence type="inferred from homology"/>
<dbReference type="RefSeq" id="WP_070965466.1">
    <property type="nucleotide sequence ID" value="NZ_CP017603.1"/>
</dbReference>
<comment type="similarity">
    <text evidence="2">Belongs to the diacylglycerol/lipid kinase family.</text>
</comment>
<keyword evidence="4 15" id="KW-0808">Transferase</keyword>
<dbReference type="EMBL" id="CP017603">
    <property type="protein sequence ID" value="AOY75538.1"/>
    <property type="molecule type" value="Genomic_DNA"/>
</dbReference>
<evidence type="ECO:0000313" key="16">
    <source>
        <dbReference type="Proteomes" id="UP000177894"/>
    </source>
</evidence>
<dbReference type="PROSITE" id="PS50146">
    <property type="entry name" value="DAGK"/>
    <property type="match status" value="1"/>
</dbReference>
<dbReference type="Pfam" id="PF19279">
    <property type="entry name" value="YegS_C"/>
    <property type="match status" value="1"/>
</dbReference>
<evidence type="ECO:0000256" key="2">
    <source>
        <dbReference type="ARBA" id="ARBA00005983"/>
    </source>
</evidence>
<dbReference type="GO" id="GO:0046872">
    <property type="term" value="F:metal ion binding"/>
    <property type="evidence" value="ECO:0007669"/>
    <property type="project" value="UniProtKB-KW"/>
</dbReference>
<dbReference type="PANTHER" id="PTHR12358">
    <property type="entry name" value="SPHINGOSINE KINASE"/>
    <property type="match status" value="1"/>
</dbReference>
<dbReference type="GO" id="GO:0005886">
    <property type="term" value="C:plasma membrane"/>
    <property type="evidence" value="ECO:0007669"/>
    <property type="project" value="TreeGrafter"/>
</dbReference>
<dbReference type="GO" id="GO:0008654">
    <property type="term" value="P:phospholipid biosynthetic process"/>
    <property type="evidence" value="ECO:0007669"/>
    <property type="project" value="UniProtKB-KW"/>
</dbReference>
<dbReference type="SMART" id="SM00046">
    <property type="entry name" value="DAGKc"/>
    <property type="match status" value="1"/>
</dbReference>
<evidence type="ECO:0000256" key="6">
    <source>
        <dbReference type="ARBA" id="ARBA00022741"/>
    </source>
</evidence>
<keyword evidence="6" id="KW-0547">Nucleotide-binding</keyword>
<keyword evidence="5" id="KW-0479">Metal-binding</keyword>
<evidence type="ECO:0000313" key="15">
    <source>
        <dbReference type="EMBL" id="ARE85832.1"/>
    </source>
</evidence>
<keyword evidence="8" id="KW-0067">ATP-binding</keyword>
<dbReference type="Gene3D" id="2.60.200.40">
    <property type="match status" value="1"/>
</dbReference>
<dbReference type="Gene3D" id="3.40.50.10330">
    <property type="entry name" value="Probable inorganic polyphosphate/atp-NAD kinase, domain 1"/>
    <property type="match status" value="1"/>
</dbReference>
<evidence type="ECO:0000256" key="3">
    <source>
        <dbReference type="ARBA" id="ARBA00022516"/>
    </source>
</evidence>
<comment type="cofactor">
    <cofactor evidence="1">
        <name>Mg(2+)</name>
        <dbReference type="ChEBI" id="CHEBI:18420"/>
    </cofactor>
</comment>
<dbReference type="KEGG" id="cfm:BJL90_06285"/>
<organism evidence="15 17">
    <name type="scientific">Clostridium formicaceticum</name>
    <dbReference type="NCBI Taxonomy" id="1497"/>
    <lineage>
        <taxon>Bacteria</taxon>
        <taxon>Bacillati</taxon>
        <taxon>Bacillota</taxon>
        <taxon>Clostridia</taxon>
        <taxon>Eubacteriales</taxon>
        <taxon>Clostridiaceae</taxon>
        <taxon>Clostridium</taxon>
    </lineage>
</organism>
<dbReference type="Pfam" id="PF00781">
    <property type="entry name" value="DAGK_cat"/>
    <property type="match status" value="1"/>
</dbReference>
<dbReference type="GO" id="GO:0004143">
    <property type="term" value="F:ATP-dependent diacylglycerol kinase activity"/>
    <property type="evidence" value="ECO:0007669"/>
    <property type="project" value="UniProtKB-EC"/>
</dbReference>
<dbReference type="NCBIfam" id="TIGR00147">
    <property type="entry name" value="YegS/Rv2252/BmrU family lipid kinase"/>
    <property type="match status" value="1"/>
</dbReference>
<keyword evidence="16" id="KW-1185">Reference proteome</keyword>
<keyword evidence="10" id="KW-0443">Lipid metabolism</keyword>
<dbReference type="InterPro" id="IPR016064">
    <property type="entry name" value="NAD/diacylglycerol_kinase_sf"/>
</dbReference>
<dbReference type="AlphaFoldDB" id="A0AAC9RHZ7"/>
<evidence type="ECO:0000256" key="12">
    <source>
        <dbReference type="ARBA" id="ARBA00023264"/>
    </source>
</evidence>
<dbReference type="SUPFAM" id="SSF111331">
    <property type="entry name" value="NAD kinase/diacylglycerol kinase-like"/>
    <property type="match status" value="1"/>
</dbReference>
<evidence type="ECO:0000256" key="1">
    <source>
        <dbReference type="ARBA" id="ARBA00001946"/>
    </source>
</evidence>
<dbReference type="InterPro" id="IPR017438">
    <property type="entry name" value="ATP-NAD_kinase_N"/>
</dbReference>
<evidence type="ECO:0000313" key="14">
    <source>
        <dbReference type="EMBL" id="AOY75538.1"/>
    </source>
</evidence>
<dbReference type="InterPro" id="IPR005218">
    <property type="entry name" value="Diacylglycerol/lipid_kinase"/>
</dbReference>
<dbReference type="InterPro" id="IPR050187">
    <property type="entry name" value="Lipid_Phosphate_FormReg"/>
</dbReference>
<gene>
    <name evidence="15" type="primary">dagK_1</name>
    <name evidence="14" type="ORF">BJL90_06285</name>
    <name evidence="15" type="ORF">CLFO_01480</name>
</gene>
<reference evidence="14 16" key="1">
    <citation type="submission" date="2016-10" db="EMBL/GenBank/DDBJ databases">
        <title>Complete Genome Sequence of Acetogen Clostridium formicoaceticum ATCC 27076.</title>
        <authorList>
            <person name="Bao T."/>
            <person name="Cheng C."/>
            <person name="Zhao J."/>
            <person name="Yang S.-T."/>
            <person name="Wang J."/>
            <person name="Wang M."/>
        </authorList>
    </citation>
    <scope>NUCLEOTIDE SEQUENCE [LARGE SCALE GENOMIC DNA]</scope>
    <source>
        <strain evidence="14 16">ATCC 27076</strain>
    </source>
</reference>
<protein>
    <submittedName>
        <fullName evidence="15">Diacylglycerol kinase</fullName>
        <ecNumber evidence="15">2.7.1.107</ecNumber>
    </submittedName>
</protein>
<accession>A0AAC9RHZ7</accession>
<feature type="domain" description="DAGKc" evidence="13">
    <location>
        <begin position="1"/>
        <end position="133"/>
    </location>
</feature>
<evidence type="ECO:0000256" key="5">
    <source>
        <dbReference type="ARBA" id="ARBA00022723"/>
    </source>
</evidence>
<dbReference type="InterPro" id="IPR001206">
    <property type="entry name" value="Diacylglycerol_kinase_cat_dom"/>
</dbReference>
<keyword evidence="12" id="KW-1208">Phospholipid metabolism</keyword>
<keyword evidence="3" id="KW-0444">Lipid biosynthesis</keyword>
<evidence type="ECO:0000256" key="11">
    <source>
        <dbReference type="ARBA" id="ARBA00023209"/>
    </source>
</evidence>
<evidence type="ECO:0000256" key="4">
    <source>
        <dbReference type="ARBA" id="ARBA00022679"/>
    </source>
</evidence>
<evidence type="ECO:0000259" key="13">
    <source>
        <dbReference type="PROSITE" id="PS50146"/>
    </source>
</evidence>
<keyword evidence="7 15" id="KW-0418">Kinase</keyword>
<dbReference type="Proteomes" id="UP000177894">
    <property type="component" value="Chromosome"/>
</dbReference>
<sequence>MKKVKLIYNPNSGQRSFPKHIDYFVQKFQQSGNQVTMFRSLEKGDIQKSGFSDIDSQAYNSIIVAGGDGTINEVITAMIEKDINVPLGILPFGTANDFANNIGMPINKIEECCDIILQGKIKHVDVGKVNEKYFINVLGFGLMATVSQNINNDLKKIGKLGYYIKGIEQIPSLRPIPVRVITDSRTIEDNIYLMLVLNGKCAGGFEKLCTNAVLDDSLFDVLIVKAKPLHEIGKLFIDILQGKHLSNENIIYLKEKHLKIECLDKYEGFYESDIDGEKGPNLPLEITLLPKKIEIYVNPISTSFKY</sequence>
<dbReference type="NCBIfam" id="NF009605">
    <property type="entry name" value="PRK13059.1"/>
    <property type="match status" value="1"/>
</dbReference>
<dbReference type="EMBL" id="CP020559">
    <property type="protein sequence ID" value="ARE85832.1"/>
    <property type="molecule type" value="Genomic_DNA"/>
</dbReference>
<name>A0AAC9RHZ7_9CLOT</name>
<dbReference type="EC" id="2.7.1.107" evidence="15"/>
<keyword evidence="11" id="KW-0594">Phospholipid biosynthesis</keyword>